<accession>A0A2M9XPK4</accession>
<dbReference type="CDD" id="cd03024">
    <property type="entry name" value="DsbA_FrnE"/>
    <property type="match status" value="1"/>
</dbReference>
<dbReference type="KEGG" id="lkm:EFP84_11635"/>
<gene>
    <name evidence="1" type="ORF">EFP84_11635</name>
</gene>
<dbReference type="PANTHER" id="PTHR13887">
    <property type="entry name" value="GLUTATHIONE S-TRANSFERASE KAPPA"/>
    <property type="match status" value="1"/>
</dbReference>
<dbReference type="InterPro" id="IPR001853">
    <property type="entry name" value="DSBA-like_thioredoxin_dom"/>
</dbReference>
<dbReference type="EMBL" id="CP033614">
    <property type="protein sequence ID" value="AYV57512.1"/>
    <property type="molecule type" value="Genomic_DNA"/>
</dbReference>
<reference evidence="1 2" key="1">
    <citation type="submission" date="2018-11" db="EMBL/GenBank/DDBJ databases">
        <title>Complete genome sequence of Leptospira kmetyi isolate LS 001/16 from soil sample associated with a leptospirosis patient in Kelantan.</title>
        <authorList>
            <person name="Muhammad Yusoff F."/>
            <person name="Muhammad Yusoff S."/>
            <person name="Ahmad M.N."/>
            <person name="Yusof N.Y."/>
            <person name="Aziah I."/>
        </authorList>
    </citation>
    <scope>NUCLEOTIDE SEQUENCE [LARGE SCALE GENOMIC DNA]</scope>
    <source>
        <strain evidence="1 2">LS 001/16</strain>
    </source>
</reference>
<dbReference type="InterPro" id="IPR036249">
    <property type="entry name" value="Thioredoxin-like_sf"/>
</dbReference>
<organism evidence="1 2">
    <name type="scientific">Leptospira kmetyi</name>
    <dbReference type="NCBI Taxonomy" id="408139"/>
    <lineage>
        <taxon>Bacteria</taxon>
        <taxon>Pseudomonadati</taxon>
        <taxon>Spirochaetota</taxon>
        <taxon>Spirochaetia</taxon>
        <taxon>Leptospirales</taxon>
        <taxon>Leptospiraceae</taxon>
        <taxon>Leptospira</taxon>
    </lineage>
</organism>
<evidence type="ECO:0000313" key="2">
    <source>
        <dbReference type="Proteomes" id="UP000276407"/>
    </source>
</evidence>
<dbReference type="GO" id="GO:0016491">
    <property type="term" value="F:oxidoreductase activity"/>
    <property type="evidence" value="ECO:0007669"/>
    <property type="project" value="InterPro"/>
</dbReference>
<dbReference type="SUPFAM" id="SSF52833">
    <property type="entry name" value="Thioredoxin-like"/>
    <property type="match status" value="1"/>
</dbReference>
<dbReference type="Proteomes" id="UP000276407">
    <property type="component" value="Chromosome 1"/>
</dbReference>
<dbReference type="Pfam" id="PF01323">
    <property type="entry name" value="DSBA"/>
    <property type="match status" value="1"/>
</dbReference>
<proteinExistence type="predicted"/>
<dbReference type="PANTHER" id="PTHR13887:SF41">
    <property type="entry name" value="THIOREDOXIN SUPERFAMILY PROTEIN"/>
    <property type="match status" value="1"/>
</dbReference>
<dbReference type="Gene3D" id="3.40.30.10">
    <property type="entry name" value="Glutaredoxin"/>
    <property type="match status" value="1"/>
</dbReference>
<protein>
    <submittedName>
        <fullName evidence="1">DsbA family oxidoreductase</fullName>
    </submittedName>
</protein>
<evidence type="ECO:0000313" key="1">
    <source>
        <dbReference type="EMBL" id="AYV57512.1"/>
    </source>
</evidence>
<dbReference type="RefSeq" id="WP_100737856.1">
    <property type="nucleotide sequence ID" value="NZ_CP033614.1"/>
</dbReference>
<name>A0A2M9XPK4_9LEPT</name>
<dbReference type="OrthoDB" id="9799122at2"/>
<dbReference type="AlphaFoldDB" id="A0A2M9XPK4"/>
<sequence>METRIAIYSDVVCPWCYIGKKRLEDAISLRKKSHPDDNILIEWKPFQLNPDLAPEGEDRVLHMTKKFGSIDRVKMMVQRVADIAQTEGLPFSVEQAGHQPNTFLLHALIRKAKETGKDSALAEVFFRNFFAEGKNLSDSKIILECLQEVGMSAEDLDSVKGDETLLKKIYEEEMQGRQLGVSGVPFFVFNEKYAVSGAQESALFLQVFDRLEEESANS</sequence>